<sequence>MHHEETNEEDVIDISTGGGSQMSVSAKAEKTPSPESESDNKSADTTVSSDDTEGPSRTTRLEMMQVRAVQMRLNESFFFKTKGEGPSPRPESPLMKLVQGRELKSRKNH</sequence>
<accession>A0AAW0N8U1</accession>
<feature type="compositionally biased region" description="Acidic residues" evidence="1">
    <location>
        <begin position="1"/>
        <end position="12"/>
    </location>
</feature>
<evidence type="ECO:0000256" key="1">
    <source>
        <dbReference type="SAM" id="MobiDB-lite"/>
    </source>
</evidence>
<comment type="caution">
    <text evidence="2">The sequence shown here is derived from an EMBL/GenBank/DDBJ whole genome shotgun (WGS) entry which is preliminary data.</text>
</comment>
<evidence type="ECO:0000313" key="3">
    <source>
        <dbReference type="Proteomes" id="UP001460270"/>
    </source>
</evidence>
<feature type="region of interest" description="Disordered" evidence="1">
    <location>
        <begin position="1"/>
        <end position="61"/>
    </location>
</feature>
<dbReference type="Proteomes" id="UP001460270">
    <property type="component" value="Unassembled WGS sequence"/>
</dbReference>
<reference evidence="3" key="1">
    <citation type="submission" date="2024-04" db="EMBL/GenBank/DDBJ databases">
        <title>Salinicola lusitanus LLJ914,a marine bacterium isolated from the Okinawa Trough.</title>
        <authorList>
            <person name="Li J."/>
        </authorList>
    </citation>
    <scope>NUCLEOTIDE SEQUENCE [LARGE SCALE GENOMIC DNA]</scope>
</reference>
<protein>
    <submittedName>
        <fullName evidence="2">Uncharacterized protein</fullName>
    </submittedName>
</protein>
<organism evidence="2 3">
    <name type="scientific">Mugilogobius chulae</name>
    <name type="common">yellowstripe goby</name>
    <dbReference type="NCBI Taxonomy" id="88201"/>
    <lineage>
        <taxon>Eukaryota</taxon>
        <taxon>Metazoa</taxon>
        <taxon>Chordata</taxon>
        <taxon>Craniata</taxon>
        <taxon>Vertebrata</taxon>
        <taxon>Euteleostomi</taxon>
        <taxon>Actinopterygii</taxon>
        <taxon>Neopterygii</taxon>
        <taxon>Teleostei</taxon>
        <taxon>Neoteleostei</taxon>
        <taxon>Acanthomorphata</taxon>
        <taxon>Gobiaria</taxon>
        <taxon>Gobiiformes</taxon>
        <taxon>Gobioidei</taxon>
        <taxon>Gobiidae</taxon>
        <taxon>Gobionellinae</taxon>
        <taxon>Mugilogobius</taxon>
    </lineage>
</organism>
<name>A0AAW0N8U1_9GOBI</name>
<feature type="region of interest" description="Disordered" evidence="1">
    <location>
        <begin position="79"/>
        <end position="109"/>
    </location>
</feature>
<keyword evidence="3" id="KW-1185">Reference proteome</keyword>
<gene>
    <name evidence="2" type="ORF">WMY93_023999</name>
</gene>
<dbReference type="EMBL" id="JBBPFD010000017">
    <property type="protein sequence ID" value="KAK7892036.1"/>
    <property type="molecule type" value="Genomic_DNA"/>
</dbReference>
<proteinExistence type="predicted"/>
<evidence type="ECO:0000313" key="2">
    <source>
        <dbReference type="EMBL" id="KAK7892036.1"/>
    </source>
</evidence>
<feature type="compositionally biased region" description="Basic and acidic residues" evidence="1">
    <location>
        <begin position="27"/>
        <end position="42"/>
    </location>
</feature>
<feature type="compositionally biased region" description="Basic and acidic residues" evidence="1">
    <location>
        <begin position="99"/>
        <end position="109"/>
    </location>
</feature>
<dbReference type="AlphaFoldDB" id="A0AAW0N8U1"/>